<accession>A0AAX6GD86</accession>
<evidence type="ECO:0000313" key="3">
    <source>
        <dbReference type="Proteomes" id="UP001140949"/>
    </source>
</evidence>
<keyword evidence="1" id="KW-0472">Membrane</keyword>
<keyword evidence="1" id="KW-1133">Transmembrane helix</keyword>
<evidence type="ECO:0000256" key="1">
    <source>
        <dbReference type="SAM" id="Phobius"/>
    </source>
</evidence>
<name>A0AAX6GD86_IRIPA</name>
<comment type="caution">
    <text evidence="2">The sequence shown here is derived from an EMBL/GenBank/DDBJ whole genome shotgun (WGS) entry which is preliminary data.</text>
</comment>
<gene>
    <name evidence="2" type="ORF">M6B38_370365</name>
</gene>
<dbReference type="Proteomes" id="UP001140949">
    <property type="component" value="Unassembled WGS sequence"/>
</dbReference>
<dbReference type="AlphaFoldDB" id="A0AAX6GD86"/>
<keyword evidence="1" id="KW-0812">Transmembrane</keyword>
<reference evidence="2" key="1">
    <citation type="journal article" date="2023" name="GigaByte">
        <title>Genome assembly of the bearded iris, Iris pallida Lam.</title>
        <authorList>
            <person name="Bruccoleri R.E."/>
            <person name="Oakeley E.J."/>
            <person name="Faust A.M.E."/>
            <person name="Altorfer M."/>
            <person name="Dessus-Babus S."/>
            <person name="Burckhardt D."/>
            <person name="Oertli M."/>
            <person name="Naumann U."/>
            <person name="Petersen F."/>
            <person name="Wong J."/>
        </authorList>
    </citation>
    <scope>NUCLEOTIDE SEQUENCE</scope>
    <source>
        <strain evidence="2">GSM-AAB239-AS_SAM_17_03QT</strain>
    </source>
</reference>
<feature type="transmembrane region" description="Helical" evidence="1">
    <location>
        <begin position="7"/>
        <end position="27"/>
    </location>
</feature>
<dbReference type="EMBL" id="JANAVB010020600">
    <property type="protein sequence ID" value="KAJ6826710.1"/>
    <property type="molecule type" value="Genomic_DNA"/>
</dbReference>
<reference evidence="2" key="2">
    <citation type="submission" date="2023-04" db="EMBL/GenBank/DDBJ databases">
        <authorList>
            <person name="Bruccoleri R.E."/>
            <person name="Oakeley E.J."/>
            <person name="Faust A.-M."/>
            <person name="Dessus-Babus S."/>
            <person name="Altorfer M."/>
            <person name="Burckhardt D."/>
            <person name="Oertli M."/>
            <person name="Naumann U."/>
            <person name="Petersen F."/>
            <person name="Wong J."/>
        </authorList>
    </citation>
    <scope>NUCLEOTIDE SEQUENCE</scope>
    <source>
        <strain evidence="2">GSM-AAB239-AS_SAM_17_03QT</strain>
        <tissue evidence="2">Leaf</tissue>
    </source>
</reference>
<proteinExistence type="predicted"/>
<evidence type="ECO:0000313" key="2">
    <source>
        <dbReference type="EMBL" id="KAJ6826710.1"/>
    </source>
</evidence>
<protein>
    <submittedName>
        <fullName evidence="2">Metallothionein-like protein type 2</fullName>
    </submittedName>
</protein>
<sequence length="131" mass="14852">MEELRLCVAMFYLICSLCLVLNVWTPFLKIYFERKFGLVCARAQSVQACGREVGAATTTGQGRLSCRHHHYLPSRTFELPPPPLSSVAVDFLSSFLLLLPPLTHSFYCSGVFRRLFRCRCSHGRPLGRVRA</sequence>
<keyword evidence="3" id="KW-1185">Reference proteome</keyword>
<organism evidence="2 3">
    <name type="scientific">Iris pallida</name>
    <name type="common">Sweet iris</name>
    <dbReference type="NCBI Taxonomy" id="29817"/>
    <lineage>
        <taxon>Eukaryota</taxon>
        <taxon>Viridiplantae</taxon>
        <taxon>Streptophyta</taxon>
        <taxon>Embryophyta</taxon>
        <taxon>Tracheophyta</taxon>
        <taxon>Spermatophyta</taxon>
        <taxon>Magnoliopsida</taxon>
        <taxon>Liliopsida</taxon>
        <taxon>Asparagales</taxon>
        <taxon>Iridaceae</taxon>
        <taxon>Iridoideae</taxon>
        <taxon>Irideae</taxon>
        <taxon>Iris</taxon>
    </lineage>
</organism>